<accession>A0ABS0GK97</accession>
<evidence type="ECO:0000313" key="1">
    <source>
        <dbReference type="EMBL" id="MBF9002710.1"/>
    </source>
</evidence>
<keyword evidence="2" id="KW-1185">Reference proteome</keyword>
<organism evidence="1 2">
    <name type="scientific">Vibrio nitrifigilis</name>
    <dbReference type="NCBI Taxonomy" id="2789781"/>
    <lineage>
        <taxon>Bacteria</taxon>
        <taxon>Pseudomonadati</taxon>
        <taxon>Pseudomonadota</taxon>
        <taxon>Gammaproteobacteria</taxon>
        <taxon>Vibrionales</taxon>
        <taxon>Vibrionaceae</taxon>
        <taxon>Vibrio</taxon>
    </lineage>
</organism>
<sequence>MRAFRSVSKELHNSLKLVYAELENKTKENIEGWQCIAITVFDHWLTREEFEQYFTNRSLDQQIDIDLRWKSFYSFLAKDVTCYQYKYRSVSRLIFKEPRNSSLFVRRLSRSSVAGNLKLVIPEYNAVIMQDYDDTCWLYFKCRQPIEPLLNDIRKLGMYTLERI</sequence>
<reference evidence="1 2" key="1">
    <citation type="submission" date="2020-11" db="EMBL/GenBank/DDBJ databases">
        <title>Vibrio nitrifigilis sp. nov., a marine nitrogen-fixing bacterium isolated from the lagoon sediment of an islet inside an atoll.</title>
        <authorList>
            <person name="Wang L.-T."/>
            <person name="Shieh W.Y."/>
        </authorList>
    </citation>
    <scope>NUCLEOTIDE SEQUENCE [LARGE SCALE GENOMIC DNA]</scope>
    <source>
        <strain evidence="1 2">NFV-1</strain>
    </source>
</reference>
<gene>
    <name evidence="1" type="ORF">I1A42_19730</name>
</gene>
<proteinExistence type="predicted"/>
<dbReference type="RefSeq" id="WP_196124602.1">
    <property type="nucleotide sequence ID" value="NZ_JADPMR010000004.1"/>
</dbReference>
<dbReference type="EMBL" id="JADPMR010000004">
    <property type="protein sequence ID" value="MBF9002710.1"/>
    <property type="molecule type" value="Genomic_DNA"/>
</dbReference>
<name>A0ABS0GK97_9VIBR</name>
<dbReference type="Proteomes" id="UP000597206">
    <property type="component" value="Unassembled WGS sequence"/>
</dbReference>
<comment type="caution">
    <text evidence="1">The sequence shown here is derived from an EMBL/GenBank/DDBJ whole genome shotgun (WGS) entry which is preliminary data.</text>
</comment>
<evidence type="ECO:0000313" key="2">
    <source>
        <dbReference type="Proteomes" id="UP000597206"/>
    </source>
</evidence>
<protein>
    <submittedName>
        <fullName evidence="1">Uncharacterized protein</fullName>
    </submittedName>
</protein>